<evidence type="ECO:0000313" key="10">
    <source>
        <dbReference type="Proteomes" id="UP000728032"/>
    </source>
</evidence>
<feature type="non-terminal residue" evidence="9">
    <location>
        <position position="1"/>
    </location>
</feature>
<reference evidence="9" key="1">
    <citation type="submission" date="2020-11" db="EMBL/GenBank/DDBJ databases">
        <authorList>
            <person name="Tran Van P."/>
        </authorList>
    </citation>
    <scope>NUCLEOTIDE SEQUENCE</scope>
</reference>
<evidence type="ECO:0000256" key="2">
    <source>
        <dbReference type="ARBA" id="ARBA00006164"/>
    </source>
</evidence>
<feature type="compositionally biased region" description="Basic and acidic residues" evidence="8">
    <location>
        <begin position="186"/>
        <end position="216"/>
    </location>
</feature>
<feature type="region of interest" description="Disordered" evidence="8">
    <location>
        <begin position="129"/>
        <end position="257"/>
    </location>
</feature>
<sequence>VGGQTGMCGSVRGVGAGGIISTPFCILYKLFTLKLTRKQVNGLIRHKDSPYIRSLGFMYIRFTQPPQHLFNWFAPFLEDEEEVDPKAGGGQTITIGQMCRHMLTKLDWYSSLFPRVPVPIQKEIESKLKARDEEYEQQMREERGVEEGEVEEEEAEEAYEEDNKTEDTRGGGGRADSRNKHRRRSVEREKPTERRRSRSRDRDRRSRQEDGEDKRSNDKHRHRRSRTPQSPHSHRSHNRGDHRSDRSERNDHKRRHR</sequence>
<name>A0A7R9MF75_9ACAR</name>
<dbReference type="GO" id="GO:0005681">
    <property type="term" value="C:spliceosomal complex"/>
    <property type="evidence" value="ECO:0007669"/>
    <property type="project" value="UniProtKB-KW"/>
</dbReference>
<dbReference type="PANTHER" id="PTHR23142">
    <property type="entry name" value="PRE-MRNA-SPLICING FACTOR 38A-RELATED"/>
    <property type="match status" value="1"/>
</dbReference>
<dbReference type="GO" id="GO:0000398">
    <property type="term" value="P:mRNA splicing, via spliceosome"/>
    <property type="evidence" value="ECO:0007669"/>
    <property type="project" value="UniProtKB-UniRule"/>
</dbReference>
<evidence type="ECO:0000256" key="3">
    <source>
        <dbReference type="ARBA" id="ARBA00022664"/>
    </source>
</evidence>
<dbReference type="EMBL" id="CAJPVJ010015809">
    <property type="protein sequence ID" value="CAG2175962.1"/>
    <property type="molecule type" value="Genomic_DNA"/>
</dbReference>
<gene>
    <name evidence="9" type="ORF">ONB1V03_LOCUS15396</name>
</gene>
<feature type="compositionally biased region" description="Basic and acidic residues" evidence="8">
    <location>
        <begin position="129"/>
        <end position="146"/>
    </location>
</feature>
<feature type="compositionally biased region" description="Acidic residues" evidence="8">
    <location>
        <begin position="147"/>
        <end position="160"/>
    </location>
</feature>
<dbReference type="EMBL" id="OC930634">
    <property type="protein sequence ID" value="CAD7658776.1"/>
    <property type="molecule type" value="Genomic_DNA"/>
</dbReference>
<keyword evidence="3 7" id="KW-0507">mRNA processing</keyword>
<dbReference type="InterPro" id="IPR005037">
    <property type="entry name" value="PRP38"/>
</dbReference>
<evidence type="ECO:0000256" key="8">
    <source>
        <dbReference type="SAM" id="MobiDB-lite"/>
    </source>
</evidence>
<keyword evidence="4 7" id="KW-0747">Spliceosome</keyword>
<evidence type="ECO:0000256" key="6">
    <source>
        <dbReference type="ARBA" id="ARBA00023242"/>
    </source>
</evidence>
<evidence type="ECO:0000256" key="5">
    <source>
        <dbReference type="ARBA" id="ARBA00023187"/>
    </source>
</evidence>
<keyword evidence="5 7" id="KW-0508">mRNA splicing</keyword>
<dbReference type="Proteomes" id="UP000728032">
    <property type="component" value="Unassembled WGS sequence"/>
</dbReference>
<evidence type="ECO:0000256" key="1">
    <source>
        <dbReference type="ARBA" id="ARBA00004123"/>
    </source>
</evidence>
<dbReference type="Pfam" id="PF03371">
    <property type="entry name" value="PRP38"/>
    <property type="match status" value="1"/>
</dbReference>
<evidence type="ECO:0000256" key="4">
    <source>
        <dbReference type="ARBA" id="ARBA00022728"/>
    </source>
</evidence>
<proteinExistence type="inferred from homology"/>
<comment type="subcellular location">
    <subcellularLocation>
        <location evidence="1 7">Nucleus</location>
    </subcellularLocation>
</comment>
<dbReference type="AlphaFoldDB" id="A0A7R9MF75"/>
<comment type="function">
    <text evidence="7">Required for pre-mRNA splicing.</text>
</comment>
<protein>
    <recommendedName>
        <fullName evidence="7">Pre-mRNA-splicing factor 38</fullName>
    </recommendedName>
</protein>
<dbReference type="OrthoDB" id="3881at2759"/>
<keyword evidence="6 7" id="KW-0539">Nucleus</keyword>
<evidence type="ECO:0000313" key="9">
    <source>
        <dbReference type="EMBL" id="CAD7658776.1"/>
    </source>
</evidence>
<accession>A0A7R9MF75</accession>
<organism evidence="9">
    <name type="scientific">Oppiella nova</name>
    <dbReference type="NCBI Taxonomy" id="334625"/>
    <lineage>
        <taxon>Eukaryota</taxon>
        <taxon>Metazoa</taxon>
        <taxon>Ecdysozoa</taxon>
        <taxon>Arthropoda</taxon>
        <taxon>Chelicerata</taxon>
        <taxon>Arachnida</taxon>
        <taxon>Acari</taxon>
        <taxon>Acariformes</taxon>
        <taxon>Sarcoptiformes</taxon>
        <taxon>Oribatida</taxon>
        <taxon>Brachypylina</taxon>
        <taxon>Oppioidea</taxon>
        <taxon>Oppiidae</taxon>
        <taxon>Oppiella</taxon>
    </lineage>
</organism>
<feature type="compositionally biased region" description="Basic residues" evidence="8">
    <location>
        <begin position="217"/>
        <end position="237"/>
    </location>
</feature>
<keyword evidence="10" id="KW-1185">Reference proteome</keyword>
<comment type="similarity">
    <text evidence="2 7">Belongs to the PRP38 family.</text>
</comment>
<evidence type="ECO:0000256" key="7">
    <source>
        <dbReference type="RuleBase" id="RU367025"/>
    </source>
</evidence>
<feature type="compositionally biased region" description="Basic and acidic residues" evidence="8">
    <location>
        <begin position="238"/>
        <end position="251"/>
    </location>
</feature>